<evidence type="ECO:0000313" key="10">
    <source>
        <dbReference type="Proteomes" id="UP001055439"/>
    </source>
</evidence>
<keyword evidence="4" id="KW-0653">Protein transport</keyword>
<evidence type="ECO:0000313" key="9">
    <source>
        <dbReference type="EMBL" id="URD83214.1"/>
    </source>
</evidence>
<evidence type="ECO:0000256" key="7">
    <source>
        <dbReference type="ARBA" id="ARBA00023242"/>
    </source>
</evidence>
<dbReference type="GO" id="GO:0000973">
    <property type="term" value="P:post-transcriptional tethering of RNA polymerase II gene DNA at nuclear periphery"/>
    <property type="evidence" value="ECO:0007669"/>
    <property type="project" value="TreeGrafter"/>
</dbReference>
<dbReference type="GO" id="GO:0017056">
    <property type="term" value="F:structural constituent of nuclear pore"/>
    <property type="evidence" value="ECO:0007669"/>
    <property type="project" value="InterPro"/>
</dbReference>
<evidence type="ECO:0000256" key="2">
    <source>
        <dbReference type="ARBA" id="ARBA00022448"/>
    </source>
</evidence>
<keyword evidence="5" id="KW-0811">Translocation</keyword>
<evidence type="ECO:0000256" key="5">
    <source>
        <dbReference type="ARBA" id="ARBA00023010"/>
    </source>
</evidence>
<accession>A0A9E7EST1</accession>
<comment type="subcellular location">
    <subcellularLocation>
        <location evidence="1">Nucleus</location>
        <location evidence="1">Nuclear pore complex</location>
    </subcellularLocation>
</comment>
<dbReference type="PANTHER" id="PTHR13003">
    <property type="entry name" value="NUP107-RELATED"/>
    <property type="match status" value="1"/>
</dbReference>
<keyword evidence="6" id="KW-0906">Nuclear pore complex</keyword>
<evidence type="ECO:0000256" key="1">
    <source>
        <dbReference type="ARBA" id="ARBA00004567"/>
    </source>
</evidence>
<feature type="region of interest" description="Disordered" evidence="8">
    <location>
        <begin position="265"/>
        <end position="286"/>
    </location>
</feature>
<proteinExistence type="predicted"/>
<dbReference type="PANTHER" id="PTHR13003:SF2">
    <property type="entry name" value="NUCLEAR PORE COMPLEX PROTEIN NUP107"/>
    <property type="match status" value="1"/>
</dbReference>
<dbReference type="GO" id="GO:0006406">
    <property type="term" value="P:mRNA export from nucleus"/>
    <property type="evidence" value="ECO:0007669"/>
    <property type="project" value="TreeGrafter"/>
</dbReference>
<keyword evidence="3" id="KW-0509">mRNA transport</keyword>
<dbReference type="Gene3D" id="1.20.120.20">
    <property type="entry name" value="Apolipoprotein"/>
    <property type="match status" value="1"/>
</dbReference>
<evidence type="ECO:0000256" key="8">
    <source>
        <dbReference type="SAM" id="MobiDB-lite"/>
    </source>
</evidence>
<evidence type="ECO:0000256" key="4">
    <source>
        <dbReference type="ARBA" id="ARBA00022927"/>
    </source>
</evidence>
<keyword evidence="2" id="KW-0813">Transport</keyword>
<reference evidence="9" key="1">
    <citation type="submission" date="2022-05" db="EMBL/GenBank/DDBJ databases">
        <title>The Musa troglodytarum L. genome provides insights into the mechanism of non-climacteric behaviour and enrichment of carotenoids.</title>
        <authorList>
            <person name="Wang J."/>
        </authorList>
    </citation>
    <scope>NUCLEOTIDE SEQUENCE</scope>
    <source>
        <tissue evidence="9">Leaf</tissue>
    </source>
</reference>
<feature type="region of interest" description="Disordered" evidence="8">
    <location>
        <begin position="159"/>
        <end position="200"/>
    </location>
</feature>
<dbReference type="Gene3D" id="1.20.190.50">
    <property type="match status" value="1"/>
</dbReference>
<dbReference type="InterPro" id="IPR007252">
    <property type="entry name" value="Nup84/Nup107"/>
</dbReference>
<dbReference type="AlphaFoldDB" id="A0A9E7EST1"/>
<protein>
    <submittedName>
        <fullName evidence="9">Trypsin</fullName>
    </submittedName>
</protein>
<feature type="region of interest" description="Disordered" evidence="8">
    <location>
        <begin position="23"/>
        <end position="47"/>
    </location>
</feature>
<evidence type="ECO:0000256" key="3">
    <source>
        <dbReference type="ARBA" id="ARBA00022816"/>
    </source>
</evidence>
<keyword evidence="7" id="KW-0539">Nucleus</keyword>
<dbReference type="Proteomes" id="UP001055439">
    <property type="component" value="Chromosome 10"/>
</dbReference>
<dbReference type="EMBL" id="CP097503">
    <property type="protein sequence ID" value="URD83214.1"/>
    <property type="molecule type" value="Genomic_DNA"/>
</dbReference>
<dbReference type="OrthoDB" id="3098at2759"/>
<organism evidence="9 10">
    <name type="scientific">Musa troglodytarum</name>
    <name type="common">fe'i banana</name>
    <dbReference type="NCBI Taxonomy" id="320322"/>
    <lineage>
        <taxon>Eukaryota</taxon>
        <taxon>Viridiplantae</taxon>
        <taxon>Streptophyta</taxon>
        <taxon>Embryophyta</taxon>
        <taxon>Tracheophyta</taxon>
        <taxon>Spermatophyta</taxon>
        <taxon>Magnoliopsida</taxon>
        <taxon>Liliopsida</taxon>
        <taxon>Zingiberales</taxon>
        <taxon>Musaceae</taxon>
        <taxon>Musa</taxon>
    </lineage>
</organism>
<evidence type="ECO:0000256" key="6">
    <source>
        <dbReference type="ARBA" id="ARBA00023132"/>
    </source>
</evidence>
<dbReference type="Pfam" id="PF04121">
    <property type="entry name" value="Nup84_Nup100"/>
    <property type="match status" value="1"/>
</dbReference>
<gene>
    <name evidence="9" type="ORF">MUK42_19126</name>
</gene>
<dbReference type="SUPFAM" id="SSF58113">
    <property type="entry name" value="Apolipoprotein A-I"/>
    <property type="match status" value="1"/>
</dbReference>
<sequence>MQAPKSEGHLWPWSFGMDCNVSPNASSSRRHHPTQSHTRVPSMDSAINCKGSSPLPGKLVEDDSGVGNLMAATFVGGRTGMCSNVLKAIPNPSLPARPTSLKPTSFCFQSAHGSSQAYKRAGDYGDVVDRNANKAKEYVEKVEAMGDRTREAVSSMTEAAKEKAKEKTDSVAARVEESADAARENAKEGMTKAKDETKSFVEKAKDKTEEAAEAVGEKAKQTMQYAWEAAKETTQKIKETVVGKDVRRGLKRKFFGMEIDDAPSNFDPQDLSSREQYRRYRKRQSTSNISPLVGHSVSKFSEARLLYEGNNIQRRPNTALLLEEIKQEVDNFDTDASWKRRASIDSHAVSEVKFGDSLRQGVSHALKIGKHEDEALLEAGESTFTLFASLLDSALQGLMPFADLILRFEKACRSVSESIRYGSTGRHRVVEDRIMQQKARLLLDEAASWSLLCSQMVAHYNGMEVHGRDYGGGNEELPGNLLVTPTTSHQEACRFVMMDHTAQLCLRIVLWLEGLASESLDLAKKVRGSHVGSYFPNSGVWHHTQRSKMNYYWKMSGLYFEQGDWKRHANYVVLQGSLGELQVFAPLEGLTISLLLKPCTKMKIAEQDGGRYEMAVYASQSSNLRRLLPICTDWESACWAMAKSWLDVQVDSVLAQFQQARLEGKQFGEDINGSSMQGLSSTASSENWPCHVLDQQPRDLPALLQKLHSSEVVHEAVSRACEEQHRQIEMNLMLGDMAHLLELLWAWISPSEDDQNILRPHGDPEMLRFGAHVVLVLRNLLDDDMKDAFKEKLTTVGDLILHMYAMYLFSKQHEELVGVYASQLARHLCVDLFVEMMELRLNSSMHVKYKLFLLGMEYLPFSSEDDSKACFEDILERVLLRSRETKPSKPVGKSSDVAEEHRLQSLQKAMVIQWLCFTPPSTIRDVEVISAKLLMRALMHSNTLFREFALISMWRVPKMPIGAHMLLSFLAEPLKQPNFDEDDASEDLLEFEDWREYYACDATYRNWLKFELENAAIAPAELSSEEKDRAAAAALETLDSSLSLLLREGNPWLNVAHDRTYDPTEDMYIELHATAMLCLPSGECMLPDATSCTTLTSALYSSVSEDDVLKRQLRVDVAVSSSDNYCIEVALHCLAVNGDGLGLHEANDGGLLATVIAAGFKGELNRFQPGVTMEISRLDAWYSSEDGSFRSPANYIVKGLCRRCCLPELILRCMQVSVSLAETHDLKDHHNELIELVASDEYGILHLFSQHQLQEFLLFEREFSLYRMEVEEESVVDT</sequence>
<keyword evidence="10" id="KW-1185">Reference proteome</keyword>
<name>A0A9E7EST1_9LILI</name>
<dbReference type="GO" id="GO:0006606">
    <property type="term" value="P:protein import into nucleus"/>
    <property type="evidence" value="ECO:0007669"/>
    <property type="project" value="TreeGrafter"/>
</dbReference>
<dbReference type="FunFam" id="1.20.190.50:FF:000006">
    <property type="entry name" value="Nuclear pore complex protein"/>
    <property type="match status" value="1"/>
</dbReference>
<dbReference type="GO" id="GO:0031080">
    <property type="term" value="C:nuclear pore outer ring"/>
    <property type="evidence" value="ECO:0007669"/>
    <property type="project" value="TreeGrafter"/>
</dbReference>